<comment type="caution">
    <text evidence="1">The sequence shown here is derived from an EMBL/GenBank/DDBJ whole genome shotgun (WGS) entry which is preliminary data.</text>
</comment>
<name>A0A822YN51_NELNU</name>
<keyword evidence="2" id="KW-1185">Reference proteome</keyword>
<dbReference type="EMBL" id="DUZY01000003">
    <property type="protein sequence ID" value="DAD32326.1"/>
    <property type="molecule type" value="Genomic_DNA"/>
</dbReference>
<dbReference type="Proteomes" id="UP000607653">
    <property type="component" value="Unassembled WGS sequence"/>
</dbReference>
<organism evidence="1 2">
    <name type="scientific">Nelumbo nucifera</name>
    <name type="common">Sacred lotus</name>
    <dbReference type="NCBI Taxonomy" id="4432"/>
    <lineage>
        <taxon>Eukaryota</taxon>
        <taxon>Viridiplantae</taxon>
        <taxon>Streptophyta</taxon>
        <taxon>Embryophyta</taxon>
        <taxon>Tracheophyta</taxon>
        <taxon>Spermatophyta</taxon>
        <taxon>Magnoliopsida</taxon>
        <taxon>Proteales</taxon>
        <taxon>Nelumbonaceae</taxon>
        <taxon>Nelumbo</taxon>
    </lineage>
</organism>
<sequence>MVLKNKRDWHERLLEALWAYRTTVRTATRCIPYSLVFGAKVFL</sequence>
<evidence type="ECO:0000313" key="1">
    <source>
        <dbReference type="EMBL" id="DAD32326.1"/>
    </source>
</evidence>
<gene>
    <name evidence="1" type="ORF">HUJ06_011177</name>
</gene>
<dbReference type="GO" id="GO:0003676">
    <property type="term" value="F:nucleic acid binding"/>
    <property type="evidence" value="ECO:0007669"/>
    <property type="project" value="InterPro"/>
</dbReference>
<evidence type="ECO:0000313" key="2">
    <source>
        <dbReference type="Proteomes" id="UP000607653"/>
    </source>
</evidence>
<dbReference type="AlphaFoldDB" id="A0A822YN51"/>
<proteinExistence type="predicted"/>
<dbReference type="InterPro" id="IPR036397">
    <property type="entry name" value="RNaseH_sf"/>
</dbReference>
<dbReference type="Gene3D" id="3.30.420.10">
    <property type="entry name" value="Ribonuclease H-like superfamily/Ribonuclease H"/>
    <property type="match status" value="1"/>
</dbReference>
<reference evidence="1 2" key="1">
    <citation type="journal article" date="2020" name="Mol. Biol. Evol.">
        <title>Distinct Expression and Methylation Patterns for Genes with Different Fates following a Single Whole-Genome Duplication in Flowering Plants.</title>
        <authorList>
            <person name="Shi T."/>
            <person name="Rahmani R.S."/>
            <person name="Gugger P.F."/>
            <person name="Wang M."/>
            <person name="Li H."/>
            <person name="Zhang Y."/>
            <person name="Li Z."/>
            <person name="Wang Q."/>
            <person name="Van de Peer Y."/>
            <person name="Marchal K."/>
            <person name="Chen J."/>
        </authorList>
    </citation>
    <scope>NUCLEOTIDE SEQUENCE [LARGE SCALE GENOMIC DNA]</scope>
    <source>
        <tissue evidence="1">Leaf</tissue>
    </source>
</reference>
<accession>A0A822YN51</accession>
<protein>
    <submittedName>
        <fullName evidence="1">Uncharacterized protein</fullName>
    </submittedName>
</protein>